<feature type="signal peptide" evidence="2">
    <location>
        <begin position="1"/>
        <end position="25"/>
    </location>
</feature>
<dbReference type="InterPro" id="IPR001638">
    <property type="entry name" value="Solute-binding_3/MltF_N"/>
</dbReference>
<gene>
    <name evidence="4" type="ORF">AB2L28_02595</name>
</gene>
<feature type="domain" description="Solute-binding protein family 3/N-terminal" evidence="3">
    <location>
        <begin position="50"/>
        <end position="276"/>
    </location>
</feature>
<dbReference type="PANTHER" id="PTHR35936:SF17">
    <property type="entry name" value="ARGININE-BINDING EXTRACELLULAR PROTEIN ARTP"/>
    <property type="match status" value="1"/>
</dbReference>
<evidence type="ECO:0000313" key="5">
    <source>
        <dbReference type="Proteomes" id="UP001566476"/>
    </source>
</evidence>
<dbReference type="SMART" id="SM00062">
    <property type="entry name" value="PBPb"/>
    <property type="match status" value="1"/>
</dbReference>
<name>A0ABV4HZ97_9ACTN</name>
<proteinExistence type="predicted"/>
<protein>
    <submittedName>
        <fullName evidence="4">Transporter substrate-binding domain-containing protein</fullName>
    </submittedName>
</protein>
<comment type="caution">
    <text evidence="4">The sequence shown here is derived from an EMBL/GenBank/DDBJ whole genome shotgun (WGS) entry which is preliminary data.</text>
</comment>
<dbReference type="Gene3D" id="3.40.190.10">
    <property type="entry name" value="Periplasmic binding protein-like II"/>
    <property type="match status" value="2"/>
</dbReference>
<evidence type="ECO:0000259" key="3">
    <source>
        <dbReference type="SMART" id="SM00062"/>
    </source>
</evidence>
<keyword evidence="1 2" id="KW-0732">Signal</keyword>
<dbReference type="Proteomes" id="UP001566476">
    <property type="component" value="Unassembled WGS sequence"/>
</dbReference>
<evidence type="ECO:0000256" key="2">
    <source>
        <dbReference type="SAM" id="SignalP"/>
    </source>
</evidence>
<dbReference type="PANTHER" id="PTHR35936">
    <property type="entry name" value="MEMBRANE-BOUND LYTIC MUREIN TRANSGLYCOSYLASE F"/>
    <property type="match status" value="1"/>
</dbReference>
<dbReference type="SUPFAM" id="SSF53850">
    <property type="entry name" value="Periplasmic binding protein-like II"/>
    <property type="match status" value="1"/>
</dbReference>
<organism evidence="4 5">
    <name type="scientific">Kineococcus mangrovi</name>
    <dbReference type="NCBI Taxonomy" id="1660183"/>
    <lineage>
        <taxon>Bacteria</taxon>
        <taxon>Bacillati</taxon>
        <taxon>Actinomycetota</taxon>
        <taxon>Actinomycetes</taxon>
        <taxon>Kineosporiales</taxon>
        <taxon>Kineosporiaceae</taxon>
        <taxon>Kineococcus</taxon>
    </lineage>
</organism>
<dbReference type="Pfam" id="PF00497">
    <property type="entry name" value="SBP_bac_3"/>
    <property type="match status" value="1"/>
</dbReference>
<evidence type="ECO:0000313" key="4">
    <source>
        <dbReference type="EMBL" id="MEZ0491125.1"/>
    </source>
</evidence>
<evidence type="ECO:0000256" key="1">
    <source>
        <dbReference type="ARBA" id="ARBA00022729"/>
    </source>
</evidence>
<accession>A0ABV4HZ97</accession>
<dbReference type="RefSeq" id="WP_370717154.1">
    <property type="nucleotide sequence ID" value="NZ_JBGGTQ010000001.1"/>
</dbReference>
<dbReference type="EMBL" id="JBGGTQ010000001">
    <property type="protein sequence ID" value="MEZ0491125.1"/>
    <property type="molecule type" value="Genomic_DNA"/>
</dbReference>
<keyword evidence="5" id="KW-1185">Reference proteome</keyword>
<reference evidence="4 5" key="1">
    <citation type="submission" date="2024-07" db="EMBL/GenBank/DDBJ databases">
        <authorList>
            <person name="Thanompreechachai J."/>
            <person name="Duangmal K."/>
        </authorList>
    </citation>
    <scope>NUCLEOTIDE SEQUENCE [LARGE SCALE GENOMIC DNA]</scope>
    <source>
        <strain evidence="4 5">TBRC 1896</strain>
    </source>
</reference>
<sequence length="288" mass="29530">MPRRRALTRATTALLVLAALTTACGNPTTTTGTTSPGAGSAGLPLVADGVLTIGTDPTYPPMEYEEGGKLTGVNVEILTDVARRLGLRPQFQTVAFADLRPAATAHTVDLVGASMTDNAARQQDVDFVDVFYAGEQVLSGPGDHSARAEPGSWCGLRMAAAAGTTEADIVTGQSQLCTAAGEPAVALVDVPYLESVSAIADGRADLGVEALPAAAKLIADSGGTVQALGDPWQAQPWGYGFAKDRTELRDAVQRALQDAIADGTYDAILEKYGVSDGALRTTAVNGGA</sequence>
<feature type="chain" id="PRO_5047379990" evidence="2">
    <location>
        <begin position="26"/>
        <end position="288"/>
    </location>
</feature>
<dbReference type="PROSITE" id="PS51257">
    <property type="entry name" value="PROKAR_LIPOPROTEIN"/>
    <property type="match status" value="1"/>
</dbReference>